<dbReference type="RefSeq" id="WP_073611179.1">
    <property type="nucleotide sequence ID" value="NZ_MRCG01000033.1"/>
</dbReference>
<evidence type="ECO:0000313" key="3">
    <source>
        <dbReference type="Proteomes" id="UP000185557"/>
    </source>
</evidence>
<protein>
    <recommendedName>
        <fullName evidence="1">HTH cro/C1-type domain-containing protein</fullName>
    </recommendedName>
</protein>
<dbReference type="InterPro" id="IPR010982">
    <property type="entry name" value="Lambda_DNA-bd_dom_sf"/>
</dbReference>
<keyword evidence="3" id="KW-1185">Reference proteome</keyword>
<dbReference type="STRING" id="549789.NIES30_25030"/>
<dbReference type="InterPro" id="IPR001387">
    <property type="entry name" value="Cro/C1-type_HTH"/>
</dbReference>
<evidence type="ECO:0000313" key="2">
    <source>
        <dbReference type="EMBL" id="OKH43476.1"/>
    </source>
</evidence>
<evidence type="ECO:0000259" key="1">
    <source>
        <dbReference type="Pfam" id="PF13443"/>
    </source>
</evidence>
<name>A0A1U7IYB5_9CYAN</name>
<dbReference type="GO" id="GO:0003677">
    <property type="term" value="F:DNA binding"/>
    <property type="evidence" value="ECO:0007669"/>
    <property type="project" value="InterPro"/>
</dbReference>
<dbReference type="EMBL" id="MRCG01000033">
    <property type="protein sequence ID" value="OKH43476.1"/>
    <property type="molecule type" value="Genomic_DNA"/>
</dbReference>
<feature type="domain" description="HTH cro/C1-type" evidence="1">
    <location>
        <begin position="15"/>
        <end position="51"/>
    </location>
</feature>
<dbReference type="Pfam" id="PF13443">
    <property type="entry name" value="HTH_26"/>
    <property type="match status" value="1"/>
</dbReference>
<dbReference type="SUPFAM" id="SSF47413">
    <property type="entry name" value="lambda repressor-like DNA-binding domains"/>
    <property type="match status" value="1"/>
</dbReference>
<sequence length="78" mass="8895">MDFYDAFNKTLKRFDLKAGDLARKTDLSIQRVSQFKNGFNVRIDTLQKLLEVMPQEARRYMLLLVAEGEVDSPPSTGG</sequence>
<proteinExistence type="predicted"/>
<gene>
    <name evidence="2" type="ORF">NIES30_25030</name>
</gene>
<dbReference type="AlphaFoldDB" id="A0A1U7IYB5"/>
<comment type="caution">
    <text evidence="2">The sequence shown here is derived from an EMBL/GenBank/DDBJ whole genome shotgun (WGS) entry which is preliminary data.</text>
</comment>
<reference evidence="2 3" key="1">
    <citation type="submission" date="2016-11" db="EMBL/GenBank/DDBJ databases">
        <title>Draft Genome Sequences of Nine Cyanobacterial Strains from Diverse Habitats.</title>
        <authorList>
            <person name="Zhu T."/>
            <person name="Hou S."/>
            <person name="Lu X."/>
            <person name="Hess W.R."/>
        </authorList>
    </citation>
    <scope>NUCLEOTIDE SEQUENCE [LARGE SCALE GENOMIC DNA]</scope>
    <source>
        <strain evidence="2 3">NIES-30</strain>
    </source>
</reference>
<dbReference type="OrthoDB" id="488023at2"/>
<accession>A0A1U7IYB5</accession>
<organism evidence="2 3">
    <name type="scientific">Phormidium tenue NIES-30</name>
    <dbReference type="NCBI Taxonomy" id="549789"/>
    <lineage>
        <taxon>Bacteria</taxon>
        <taxon>Bacillati</taxon>
        <taxon>Cyanobacteriota</taxon>
        <taxon>Cyanophyceae</taxon>
        <taxon>Oscillatoriophycideae</taxon>
        <taxon>Oscillatoriales</taxon>
        <taxon>Oscillatoriaceae</taxon>
        <taxon>Phormidium</taxon>
    </lineage>
</organism>
<dbReference type="Proteomes" id="UP000185557">
    <property type="component" value="Unassembled WGS sequence"/>
</dbReference>